<feature type="compositionally biased region" description="Basic residues" evidence="2">
    <location>
        <begin position="438"/>
        <end position="450"/>
    </location>
</feature>
<reference evidence="3 4" key="1">
    <citation type="journal article" date="2021" name="BMC Biol.">
        <title>Horizontally acquired antibacterial genes associated with adaptive radiation of ladybird beetles.</title>
        <authorList>
            <person name="Li H.S."/>
            <person name="Tang X.F."/>
            <person name="Huang Y.H."/>
            <person name="Xu Z.Y."/>
            <person name="Chen M.L."/>
            <person name="Du X.Y."/>
            <person name="Qiu B.Y."/>
            <person name="Chen P.T."/>
            <person name="Zhang W."/>
            <person name="Slipinski A."/>
            <person name="Escalona H.E."/>
            <person name="Waterhouse R.M."/>
            <person name="Zwick A."/>
            <person name="Pang H."/>
        </authorList>
    </citation>
    <scope>NUCLEOTIDE SEQUENCE [LARGE SCALE GENOMIC DNA]</scope>
    <source>
        <strain evidence="3">SYSU2018</strain>
    </source>
</reference>
<dbReference type="AlphaFoldDB" id="A0ABD2NUN5"/>
<feature type="compositionally biased region" description="Basic and acidic residues" evidence="2">
    <location>
        <begin position="78"/>
        <end position="93"/>
    </location>
</feature>
<organism evidence="3 4">
    <name type="scientific">Cryptolaemus montrouzieri</name>
    <dbReference type="NCBI Taxonomy" id="559131"/>
    <lineage>
        <taxon>Eukaryota</taxon>
        <taxon>Metazoa</taxon>
        <taxon>Ecdysozoa</taxon>
        <taxon>Arthropoda</taxon>
        <taxon>Hexapoda</taxon>
        <taxon>Insecta</taxon>
        <taxon>Pterygota</taxon>
        <taxon>Neoptera</taxon>
        <taxon>Endopterygota</taxon>
        <taxon>Coleoptera</taxon>
        <taxon>Polyphaga</taxon>
        <taxon>Cucujiformia</taxon>
        <taxon>Coccinelloidea</taxon>
        <taxon>Coccinellidae</taxon>
        <taxon>Scymninae</taxon>
        <taxon>Scymnini</taxon>
        <taxon>Cryptolaemus</taxon>
    </lineage>
</organism>
<feature type="compositionally biased region" description="Polar residues" evidence="2">
    <location>
        <begin position="347"/>
        <end position="356"/>
    </location>
</feature>
<dbReference type="EMBL" id="JABFTP020000144">
    <property type="protein sequence ID" value="KAL3282403.1"/>
    <property type="molecule type" value="Genomic_DNA"/>
</dbReference>
<keyword evidence="4" id="KW-1185">Reference proteome</keyword>
<sequence>MSSRIKRCPRIYLGEGSDNYNTIVASPNRKEINRQLCLQCRHAELCRIHGDCKLCSQYCKTYETDEKRDIESSPEEVAITRESEKDNAREEGKDQIRENVQIMDIEPEEVTVKMAYEEPEEDMVQMVHQRVDENLEKTLADQTSREAEAEAKGKRKPKRRQESRYYPIGTINPSVSLNILLRLTELEHTDGVEKAVILVKSKTPVNVADDAIEIMGDSVFLKIFARELDNAEKKIGRSKLTIREMNKLIETAYEIAEEKTEPKTHLVGTQEDTTENSRTDTVGCSLEETENVPLYPHQQNLYRSGSLIQSEKPSHKNIETEQEEFGNTLENNERIHSKNPIVIQGDPNMQSRNSPAENADTPEMLSHPLKATEIIDEISNQLKHLENMNLVGATKTRPVGKEASGNEDQEVEEMEEQKENEETDSDGESEEYNEKSRTFKKKKKLMKNKNKGGGGNSYGYGYSYGHSNSYGHGAPYGMYRQADNDKDTGDLVFHDTSEKLVASSHSDVDEDKIHIPDSEITLDKKKFMAARPDLDSHDGLPEQFHEGIHAHFRKIQEANMKKLNKETVPLPEEPVDSRNAEDILGTKHKKQKKKKGGYYRESQDEIMKDHDKNDETMVSSGTSEIEELPNNGSPNTGVHFEPNDLINLQLPNLTPSKESMESQESSEQQNNSNQAINDNEFSHHLKGSTQMTNERPEDNKINMFHKTHAEHQPSSDSHANDVAMSHKEQTDESKQDEFHRSLPGQTVLQVDDQLVDVPKEGPTIFHKEIKNEDNTVGIETPLEPNESRNIANGFRLNPEVITDEPGFADVNDVPTIRPEFPFKKILPSKITAATVSSSAPAYGENRKVEIRIPNFVSAPMNQDMGNMEQSVTEPTVEMTEIPNTLNIQDQDVVGAKQNDNSLERLITPQEQEFLHNFGKIVPAAEKMHLNNNADVYFMGNGIKLPLKVSQNEDGSVGLAVDLEKLCKCKNATCIHKTEMLKHLEHNLVGIPAEMSSETKKSEAPGMTEHPHVPIPRKIRKVRNHKDYSNFHKTYNRKYHKLHKRSLNETSKKIKWINTNFESEKYDPNSDIKNSLVKESDQKEAINGNELQDIKDIQKFQQMEKELEKKLERLQKDVRKSSSQYDNMLQEGTKNLLQIKGEDEVVKHRIELVNDFLKWMKKIAEDAANFDADNENAK</sequence>
<feature type="region of interest" description="Disordered" evidence="2">
    <location>
        <begin position="342"/>
        <end position="361"/>
    </location>
</feature>
<feature type="region of interest" description="Disordered" evidence="2">
    <location>
        <begin position="655"/>
        <end position="674"/>
    </location>
</feature>
<feature type="compositionally biased region" description="Basic and acidic residues" evidence="2">
    <location>
        <begin position="601"/>
        <end position="615"/>
    </location>
</feature>
<evidence type="ECO:0000256" key="1">
    <source>
        <dbReference type="SAM" id="Coils"/>
    </source>
</evidence>
<feature type="region of interest" description="Disordered" evidence="2">
    <location>
        <begin position="260"/>
        <end position="281"/>
    </location>
</feature>
<feature type="region of interest" description="Disordered" evidence="2">
    <location>
        <begin position="566"/>
        <end position="650"/>
    </location>
</feature>
<protein>
    <submittedName>
        <fullName evidence="3">Uncharacterized protein</fullName>
    </submittedName>
</protein>
<feature type="compositionally biased region" description="Basic and acidic residues" evidence="2">
    <location>
        <begin position="138"/>
        <end position="152"/>
    </location>
</feature>
<feature type="region of interest" description="Disordered" evidence="2">
    <location>
        <begin position="708"/>
        <end position="739"/>
    </location>
</feature>
<feature type="compositionally biased region" description="Basic and acidic residues" evidence="2">
    <location>
        <begin position="575"/>
        <end position="585"/>
    </location>
</feature>
<comment type="caution">
    <text evidence="3">The sequence shown here is derived from an EMBL/GenBank/DDBJ whole genome shotgun (WGS) entry which is preliminary data.</text>
</comment>
<feature type="coiled-coil region" evidence="1">
    <location>
        <begin position="1096"/>
        <end position="1130"/>
    </location>
</feature>
<feature type="compositionally biased region" description="Basic and acidic residues" evidence="2">
    <location>
        <begin position="724"/>
        <end position="739"/>
    </location>
</feature>
<evidence type="ECO:0000256" key="2">
    <source>
        <dbReference type="SAM" id="MobiDB-lite"/>
    </source>
</evidence>
<dbReference type="Proteomes" id="UP001516400">
    <property type="component" value="Unassembled WGS sequence"/>
</dbReference>
<name>A0ABD2NUN5_9CUCU</name>
<feature type="region of interest" description="Disordered" evidence="2">
    <location>
        <begin position="393"/>
        <end position="455"/>
    </location>
</feature>
<evidence type="ECO:0000313" key="4">
    <source>
        <dbReference type="Proteomes" id="UP001516400"/>
    </source>
</evidence>
<evidence type="ECO:0000313" key="3">
    <source>
        <dbReference type="EMBL" id="KAL3282403.1"/>
    </source>
</evidence>
<keyword evidence="1" id="KW-0175">Coiled coil</keyword>
<gene>
    <name evidence="3" type="ORF">HHI36_005588</name>
</gene>
<feature type="compositionally biased region" description="Acidic residues" evidence="2">
    <location>
        <begin position="405"/>
        <end position="431"/>
    </location>
</feature>
<feature type="region of interest" description="Disordered" evidence="2">
    <location>
        <begin position="768"/>
        <end position="791"/>
    </location>
</feature>
<accession>A0ABD2NUN5</accession>
<feature type="compositionally biased region" description="Basic residues" evidence="2">
    <location>
        <begin position="586"/>
        <end position="597"/>
    </location>
</feature>
<feature type="region of interest" description="Disordered" evidence="2">
    <location>
        <begin position="69"/>
        <end position="93"/>
    </location>
</feature>
<feature type="compositionally biased region" description="Low complexity" evidence="2">
    <location>
        <begin position="662"/>
        <end position="674"/>
    </location>
</feature>
<feature type="region of interest" description="Disordered" evidence="2">
    <location>
        <begin position="138"/>
        <end position="164"/>
    </location>
</feature>
<proteinExistence type="predicted"/>